<dbReference type="Pfam" id="PF09588">
    <property type="entry name" value="YqaJ"/>
    <property type="match status" value="1"/>
</dbReference>
<gene>
    <name evidence="3" type="ORF">Fcan01_23885</name>
</gene>
<dbReference type="Gene3D" id="3.90.320.10">
    <property type="match status" value="1"/>
</dbReference>
<evidence type="ECO:0000259" key="2">
    <source>
        <dbReference type="Pfam" id="PF20700"/>
    </source>
</evidence>
<accession>A0A226D7W4</accession>
<dbReference type="SUPFAM" id="SSF52980">
    <property type="entry name" value="Restriction endonuclease-like"/>
    <property type="match status" value="1"/>
</dbReference>
<dbReference type="GO" id="GO:0006281">
    <property type="term" value="P:DNA repair"/>
    <property type="evidence" value="ECO:0007669"/>
    <property type="project" value="UniProtKB-ARBA"/>
</dbReference>
<dbReference type="InterPro" id="IPR051703">
    <property type="entry name" value="NF-kappa-B_Signaling_Reg"/>
</dbReference>
<feature type="domain" description="Mutator-like transposase" evidence="2">
    <location>
        <begin position="26"/>
        <end position="159"/>
    </location>
</feature>
<dbReference type="InterPro" id="IPR011604">
    <property type="entry name" value="PDDEXK-like_dom_sf"/>
</dbReference>
<evidence type="ECO:0000313" key="3">
    <source>
        <dbReference type="EMBL" id="OXA41635.1"/>
    </source>
</evidence>
<organism evidence="3 4">
    <name type="scientific">Folsomia candida</name>
    <name type="common">Springtail</name>
    <dbReference type="NCBI Taxonomy" id="158441"/>
    <lineage>
        <taxon>Eukaryota</taxon>
        <taxon>Metazoa</taxon>
        <taxon>Ecdysozoa</taxon>
        <taxon>Arthropoda</taxon>
        <taxon>Hexapoda</taxon>
        <taxon>Collembola</taxon>
        <taxon>Entomobryomorpha</taxon>
        <taxon>Isotomoidea</taxon>
        <taxon>Isotomidae</taxon>
        <taxon>Proisotominae</taxon>
        <taxon>Folsomia</taxon>
    </lineage>
</organism>
<name>A0A226D7W4_FOLCA</name>
<comment type="caution">
    <text evidence="3">The sequence shown here is derived from an EMBL/GenBank/DDBJ whole genome shotgun (WGS) entry which is preliminary data.</text>
</comment>
<dbReference type="Proteomes" id="UP000198287">
    <property type="component" value="Unassembled WGS sequence"/>
</dbReference>
<reference evidence="3 4" key="1">
    <citation type="submission" date="2015-12" db="EMBL/GenBank/DDBJ databases">
        <title>The genome of Folsomia candida.</title>
        <authorList>
            <person name="Faddeeva A."/>
            <person name="Derks M.F."/>
            <person name="Anvar Y."/>
            <person name="Smit S."/>
            <person name="Van Straalen N."/>
            <person name="Roelofs D."/>
        </authorList>
    </citation>
    <scope>NUCLEOTIDE SEQUENCE [LARGE SCALE GENOMIC DNA]</scope>
    <source>
        <strain evidence="3 4">VU population</strain>
        <tissue evidence="3">Whole body</tissue>
    </source>
</reference>
<proteinExistence type="predicted"/>
<dbReference type="Pfam" id="PF20700">
    <property type="entry name" value="Mutator"/>
    <property type="match status" value="2"/>
</dbReference>
<dbReference type="CDD" id="cd22343">
    <property type="entry name" value="PDDEXK_lambda_exonuclease-like"/>
    <property type="match status" value="1"/>
</dbReference>
<keyword evidence="4" id="KW-1185">Reference proteome</keyword>
<dbReference type="OrthoDB" id="6618009at2759"/>
<sequence length="508" mass="58568">MWRSTESQKGQRLFPQPFYCRWICVEEKVGIHMEKEMHLSFKKNGEEERRLAVEAGDIIIIDGVDNPFINVTVDAGWAKRSNSNAPVAVIIGSRTKKILWMDPRIKTCVICDRISNHEASPSDHHCYKNRNDSSQAMEADIIVDGFRRSLMDHGLIYRYMKIDCVNHAVRGLNSKLYNIINCTSYLKQHRDMVKAVINRFGKDVKSAISYNCQNRSSASNPTIQMTLAQDIINIPAHVLGHHRGSYARRTFSATLAYDYGPFWLPQVFTKSKNKLWVEESQRMLKTRVRTERHRNTERHGPFNFSKTTKKAKLKYGPNAFQGKMNDEELAPAINILIQSLNKPDDERADLERATNCTSNVSILKSILYPTDISTNENIRYGINLEPEAKRMYTFLIGVDVEECGLFVSSENGILAASPDGKIGQDGILEIKGIIYPPEQVPQRADKFLIYKNPNDPKEGLLLKRTHKYYYQFLMQLHVNGKRFSDLFVYHKPIKKEYTKVELRRNRTR</sequence>
<protein>
    <submittedName>
        <fullName evidence="3">Uncharacterized protein</fullName>
    </submittedName>
</protein>
<feature type="domain" description="Mutator-like transposase" evidence="2">
    <location>
        <begin position="161"/>
        <end position="243"/>
    </location>
</feature>
<dbReference type="PANTHER" id="PTHR46609">
    <property type="entry name" value="EXONUCLEASE, PHAGE-TYPE/RECB, C-TERMINAL DOMAIN-CONTAINING PROTEIN"/>
    <property type="match status" value="1"/>
</dbReference>
<feature type="domain" description="YqaJ viral recombinase" evidence="1">
    <location>
        <begin position="370"/>
        <end position="481"/>
    </location>
</feature>
<dbReference type="AlphaFoldDB" id="A0A226D7W4"/>
<dbReference type="EMBL" id="LNIX01000029">
    <property type="protein sequence ID" value="OXA41635.1"/>
    <property type="molecule type" value="Genomic_DNA"/>
</dbReference>
<dbReference type="InterPro" id="IPR011335">
    <property type="entry name" value="Restrct_endonuc-II-like"/>
</dbReference>
<evidence type="ECO:0000259" key="1">
    <source>
        <dbReference type="Pfam" id="PF09588"/>
    </source>
</evidence>
<dbReference type="PANTHER" id="PTHR46609:SF8">
    <property type="entry name" value="YQAJ VIRAL RECOMBINASE DOMAIN-CONTAINING PROTEIN"/>
    <property type="match status" value="1"/>
</dbReference>
<dbReference type="InterPro" id="IPR019080">
    <property type="entry name" value="YqaJ_viral_recombinase"/>
</dbReference>
<dbReference type="InterPro" id="IPR049012">
    <property type="entry name" value="Mutator_transp_dom"/>
</dbReference>
<evidence type="ECO:0000313" key="4">
    <source>
        <dbReference type="Proteomes" id="UP000198287"/>
    </source>
</evidence>